<accession>A0A7X6N0D6</accession>
<dbReference type="EMBL" id="JAAXPR010000013">
    <property type="protein sequence ID" value="NKZ20728.1"/>
    <property type="molecule type" value="Genomic_DNA"/>
</dbReference>
<dbReference type="AlphaFoldDB" id="A0A7X6N0D6"/>
<dbReference type="Pfam" id="PF10783">
    <property type="entry name" value="DUF2599"/>
    <property type="match status" value="1"/>
</dbReference>
<evidence type="ECO:0000313" key="2">
    <source>
        <dbReference type="Proteomes" id="UP000522720"/>
    </source>
</evidence>
<comment type="caution">
    <text evidence="1">The sequence shown here is derived from an EMBL/GenBank/DDBJ whole genome shotgun (WGS) entry which is preliminary data.</text>
</comment>
<proteinExistence type="predicted"/>
<dbReference type="Proteomes" id="UP000522720">
    <property type="component" value="Unassembled WGS sequence"/>
</dbReference>
<protein>
    <submittedName>
        <fullName evidence="1">DUF2599 domain-containing protein</fullName>
    </submittedName>
</protein>
<keyword evidence="2" id="KW-1185">Reference proteome</keyword>
<dbReference type="InterPro" id="IPR019719">
    <property type="entry name" value="DUF2599"/>
</dbReference>
<organism evidence="1 2">
    <name type="scientific">Streptococcus ovuberis</name>
    <dbReference type="NCBI Taxonomy" id="1936207"/>
    <lineage>
        <taxon>Bacteria</taxon>
        <taxon>Bacillati</taxon>
        <taxon>Bacillota</taxon>
        <taxon>Bacilli</taxon>
        <taxon>Lactobacillales</taxon>
        <taxon>Streptococcaceae</taxon>
        <taxon>Streptococcus</taxon>
    </lineage>
</organism>
<reference evidence="1 2" key="1">
    <citation type="submission" date="2020-04" db="EMBL/GenBank/DDBJ databases">
        <title>MicrobeNet Type strains.</title>
        <authorList>
            <person name="Nicholson A.C."/>
        </authorList>
    </citation>
    <scope>NUCLEOTIDE SEQUENCE [LARGE SCALE GENOMIC DNA]</scope>
    <source>
        <strain evidence="1 2">CCUG 69612</strain>
    </source>
</reference>
<evidence type="ECO:0000313" key="1">
    <source>
        <dbReference type="EMBL" id="NKZ20728.1"/>
    </source>
</evidence>
<sequence>MRTKLYFDNIEQILYLAHSLESNEICNSKDIEIKSQDIAEFKKYYLAAKYQRANTYSDYFNSNTGWVSRSDGITLSCHYNSSAMFINSDNPNARAANYSNAFRLLKDRHSSSPHWKNTASMEAQFLCHAFTIANFKNPWNIEPWRTETNLNRVILAGCNP</sequence>
<gene>
    <name evidence="1" type="ORF">HF992_07765</name>
</gene>
<name>A0A7X6N0D6_9STRE</name>